<dbReference type="HOGENOM" id="CLU_348431_0_0_6"/>
<evidence type="ECO:0000313" key="1">
    <source>
        <dbReference type="EMBL" id="ABS77856.2"/>
    </source>
</evidence>
<organism evidence="1 2">
    <name type="scientific">Coxiella burnetii (strain Dugway 5J108-111)</name>
    <dbReference type="NCBI Taxonomy" id="434922"/>
    <lineage>
        <taxon>Bacteria</taxon>
        <taxon>Pseudomonadati</taxon>
        <taxon>Pseudomonadota</taxon>
        <taxon>Gammaproteobacteria</taxon>
        <taxon>Legionellales</taxon>
        <taxon>Coxiellaceae</taxon>
        <taxon>Coxiella</taxon>
    </lineage>
</organism>
<dbReference type="EMBL" id="CP000733">
    <property type="protein sequence ID" value="ABS77856.2"/>
    <property type="molecule type" value="Genomic_DNA"/>
</dbReference>
<name>A9KBC9_COXBN</name>
<reference evidence="1 2" key="1">
    <citation type="journal article" date="2009" name="Infect. Immun.">
        <title>Comparative genomics reveal extensive transposon-mediated genomic plasticity and diversity among potential effector proteins within the genus Coxiella.</title>
        <authorList>
            <person name="Beare P.A."/>
            <person name="Unsworth N."/>
            <person name="Andoh M."/>
            <person name="Voth D.E."/>
            <person name="Omsland A."/>
            <person name="Gilk S.D."/>
            <person name="Williams K.P."/>
            <person name="Sobral B.W."/>
            <person name="Kupko J.J.III."/>
            <person name="Porcella S.F."/>
            <person name="Samuel J.E."/>
            <person name="Heinzen R.A."/>
        </authorList>
    </citation>
    <scope>NUCLEOTIDE SEQUENCE [LARGE SCALE GENOMIC DNA]</scope>
    <source>
        <strain evidence="1 2">Dugway 5J108-111</strain>
    </source>
</reference>
<dbReference type="RefSeq" id="WP_011996431.1">
    <property type="nucleotide sequence ID" value="NC_009727.1"/>
</dbReference>
<accession>A9KBC9</accession>
<proteinExistence type="predicted"/>
<evidence type="ECO:0000313" key="2">
    <source>
        <dbReference type="Proteomes" id="UP000008555"/>
    </source>
</evidence>
<gene>
    <name evidence="1" type="ordered locus">CBUD_0143</name>
</gene>
<protein>
    <submittedName>
        <fullName evidence="1">Uncharacterized protein</fullName>
    </submittedName>
</protein>
<sequence length="809" mass="93053">MSRQPPLTRQVYRDKKNQPLNKLLVFLFNLRSDNLPTGICPGPFQELAHSVPPEKRNKLIAQFGEWANFLYPKKEESAQSAPINGFISFLMEVILINPYDYNENFYKKLAEIIKIKKSKGLTWHDCLKDWLLTELTALDITIDDLLKQNNLEQYGQFDERYDKLTSNFLSLNKSLPLSELEIYLFFSNKNGELKKLCGSLASMEKRQQNLELIPETELAAISRQLSILDQEQCSAQIIASRQSEIPSSISSLPETSPEDWQRSIRIPIESINMSIVGAIQVGLAHYKKKRGLTDGDIKNGKSKSYILWDNLQRDIKENPRRNYYPHLIAAFEKHAKKENSAKTCILREMASRTSTLNDSSPFKFKKNTALRYFGRLYQKIYQEKSYELERLLEPIFVLTEKIDGLENERISRESNSSENEANLVNSLAAFNQITRKCIDIDLPRLRQNNEIISLIKDIDLMINRLNFPLSVEVINQIMTLLNGWDNSINKLKEAKEVNPTLMARLSGSRKAINEKLKEEYGKLLQNLQGHYGSIKANPNFTLDELKAFEKELNKVKQLNITELSSLGVNSNTIKDQIVKKEGQLRSYIEAYYNNHIKLKIIEMQNLLRNEKKNFEEISSTHQNTPPHVQGTLSSFSEQLKTSLDTLSSISAPSDFSSTDVIQRPLDTLRSTQTNLLGQCDLFTISLEFEEEKYNTFSIKLHHWVVEFARKIRNFLSNLFPFIEKKDKPRSPYEVTHTALNTTREAVSSLHVPQGDKQLENKLGHQSHSHAEQKISTATLNTQGMFRTKSVKETDVNKELDFEPIASFTK</sequence>
<dbReference type="KEGG" id="cbd:CBUD_0143"/>
<dbReference type="AlphaFoldDB" id="A9KBC9"/>
<dbReference type="Proteomes" id="UP000008555">
    <property type="component" value="Chromosome"/>
</dbReference>